<evidence type="ECO:0000313" key="6">
    <source>
        <dbReference type="EMBL" id="AKH47395.1"/>
    </source>
</evidence>
<keyword evidence="2 6" id="KW-0645">Protease</keyword>
<name>A0A0F7L6C1_9VIRU</name>
<proteinExistence type="predicted"/>
<dbReference type="GO" id="GO:0006508">
    <property type="term" value="P:proteolysis"/>
    <property type="evidence" value="ECO:0007669"/>
    <property type="project" value="UniProtKB-KW"/>
</dbReference>
<evidence type="ECO:0000256" key="3">
    <source>
        <dbReference type="ARBA" id="ARBA00022801"/>
    </source>
</evidence>
<feature type="domain" description="Prohead serine protease" evidence="5">
    <location>
        <begin position="18"/>
        <end position="149"/>
    </location>
</feature>
<evidence type="ECO:0000256" key="2">
    <source>
        <dbReference type="ARBA" id="ARBA00022670"/>
    </source>
</evidence>
<evidence type="ECO:0000259" key="5">
    <source>
        <dbReference type="Pfam" id="PF04586"/>
    </source>
</evidence>
<dbReference type="Pfam" id="PF04586">
    <property type="entry name" value="Peptidase_S78"/>
    <property type="match status" value="1"/>
</dbReference>
<dbReference type="GO" id="GO:0046797">
    <property type="term" value="P:viral procapsid maturation"/>
    <property type="evidence" value="ECO:0007669"/>
    <property type="project" value="UniProtKB-KW"/>
</dbReference>
<keyword evidence="4" id="KW-0118">Viral capsid assembly</keyword>
<dbReference type="GO" id="GO:0008233">
    <property type="term" value="F:peptidase activity"/>
    <property type="evidence" value="ECO:0007669"/>
    <property type="project" value="UniProtKB-KW"/>
</dbReference>
<sequence length="229" mass="25614">MNTMLYKAAPVGELLDADENAGIIKGYGSIFGNKDSDNDIITKGAYKKTLAENGDRVKYLYQHDMNQPIGKMLELYEDDKGLVFVAQIAKTQLGKDVVELMKSGVITENSVGILPIQRQNKGDYREISEVKLYEISAVTLAANDQAKILDVKGNVDVDKLSKRYDNLSKLLRKGEISDEMGFAIEAEILKLKSLFIEFTKPVEPITLPNIEVKNNDSEVYNYLINSLKK</sequence>
<keyword evidence="3" id="KW-0378">Hydrolase</keyword>
<dbReference type="NCBIfam" id="TIGR01543">
    <property type="entry name" value="proheadase_HK97"/>
    <property type="match status" value="1"/>
</dbReference>
<dbReference type="EMBL" id="KR029593">
    <property type="protein sequence ID" value="AKH47395.1"/>
    <property type="molecule type" value="Genomic_DNA"/>
</dbReference>
<evidence type="ECO:0000256" key="1">
    <source>
        <dbReference type="ARBA" id="ARBA00022612"/>
    </source>
</evidence>
<organism evidence="6">
    <name type="scientific">uncultured marine virus</name>
    <dbReference type="NCBI Taxonomy" id="186617"/>
    <lineage>
        <taxon>Viruses</taxon>
        <taxon>environmental samples</taxon>
    </lineage>
</organism>
<accession>A0A0F7L6C1</accession>
<keyword evidence="4" id="KW-1273">Viral capsid maturation</keyword>
<dbReference type="InterPro" id="IPR006433">
    <property type="entry name" value="Prohead_protease"/>
</dbReference>
<keyword evidence="1" id="KW-1188">Viral release from host cell</keyword>
<protein>
    <submittedName>
        <fullName evidence="6">HK97 family phage prohead protease</fullName>
    </submittedName>
</protein>
<dbReference type="InterPro" id="IPR054613">
    <property type="entry name" value="Peptidase_S78_dom"/>
</dbReference>
<evidence type="ECO:0000256" key="4">
    <source>
        <dbReference type="ARBA" id="ARBA00023045"/>
    </source>
</evidence>
<reference evidence="6" key="1">
    <citation type="journal article" date="2015" name="Front. Microbiol.">
        <title>Combining genomic sequencing methods to explore viral diversity and reveal potential virus-host interactions.</title>
        <authorList>
            <person name="Chow C.E."/>
            <person name="Winget D.M."/>
            <person name="White R.A.III."/>
            <person name="Hallam S.J."/>
            <person name="Suttle C.A."/>
        </authorList>
    </citation>
    <scope>NUCLEOTIDE SEQUENCE</scope>
    <source>
        <strain evidence="6">H4084976</strain>
    </source>
</reference>
<dbReference type="SUPFAM" id="SSF50789">
    <property type="entry name" value="Herpes virus serine proteinase, assemblin"/>
    <property type="match status" value="1"/>
</dbReference>
<reference evidence="6" key="2">
    <citation type="submission" date="2015-03" db="EMBL/GenBank/DDBJ databases">
        <authorList>
            <person name="Chow C.-E.T."/>
            <person name="Winget D.M."/>
            <person name="White R.A.III."/>
            <person name="Hallam S.J."/>
            <person name="Suttle C.A."/>
        </authorList>
    </citation>
    <scope>NUCLEOTIDE SEQUENCE</scope>
    <source>
        <strain evidence="6">H4084976</strain>
    </source>
</reference>